<dbReference type="InterPro" id="IPR025875">
    <property type="entry name" value="Leu-rich_rpt_4"/>
</dbReference>
<name>A1ZZV9_MICM2</name>
<dbReference type="SUPFAM" id="SSF52047">
    <property type="entry name" value="RNI-like"/>
    <property type="match status" value="1"/>
</dbReference>
<keyword evidence="4" id="KW-1185">Reference proteome</keyword>
<accession>A1ZZV9</accession>
<evidence type="ECO:0000313" key="4">
    <source>
        <dbReference type="Proteomes" id="UP000004095"/>
    </source>
</evidence>
<dbReference type="PANTHER" id="PTHR48051">
    <property type="match status" value="1"/>
</dbReference>
<organism evidence="3 4">
    <name type="scientific">Microscilla marina ATCC 23134</name>
    <dbReference type="NCBI Taxonomy" id="313606"/>
    <lineage>
        <taxon>Bacteria</taxon>
        <taxon>Pseudomonadati</taxon>
        <taxon>Bacteroidota</taxon>
        <taxon>Cytophagia</taxon>
        <taxon>Cytophagales</taxon>
        <taxon>Microscillaceae</taxon>
        <taxon>Microscilla</taxon>
    </lineage>
</organism>
<dbReference type="InterPro" id="IPR050216">
    <property type="entry name" value="LRR_domain-containing"/>
</dbReference>
<gene>
    <name evidence="3" type="ORF">M23134_02695</name>
</gene>
<protein>
    <submittedName>
        <fullName evidence="3">Internalin B, i-InlB2 protein</fullName>
    </submittedName>
</protein>
<dbReference type="EMBL" id="AAWS01000083">
    <property type="protein sequence ID" value="EAY24075.1"/>
    <property type="molecule type" value="Genomic_DNA"/>
</dbReference>
<dbReference type="PANTHER" id="PTHR48051:SF54">
    <property type="entry name" value="LEUCINE-RICH REPEAT-CONTAINING PROTEIN"/>
    <property type="match status" value="1"/>
</dbReference>
<evidence type="ECO:0000256" key="2">
    <source>
        <dbReference type="ARBA" id="ARBA00022737"/>
    </source>
</evidence>
<reference evidence="3 4" key="1">
    <citation type="submission" date="2007-01" db="EMBL/GenBank/DDBJ databases">
        <authorList>
            <person name="Haygood M."/>
            <person name="Podell S."/>
            <person name="Anderson C."/>
            <person name="Hopkinson B."/>
            <person name="Roe K."/>
            <person name="Barbeau K."/>
            <person name="Gaasterland T."/>
            <person name="Ferriera S."/>
            <person name="Johnson J."/>
            <person name="Kravitz S."/>
            <person name="Beeson K."/>
            <person name="Sutton G."/>
            <person name="Rogers Y.-H."/>
            <person name="Friedman R."/>
            <person name="Frazier M."/>
            <person name="Venter J.C."/>
        </authorList>
    </citation>
    <scope>NUCLEOTIDE SEQUENCE [LARGE SCALE GENOMIC DNA]</scope>
    <source>
        <strain evidence="3 4">ATCC 23134</strain>
    </source>
</reference>
<dbReference type="Proteomes" id="UP000004095">
    <property type="component" value="Unassembled WGS sequence"/>
</dbReference>
<dbReference type="InterPro" id="IPR032675">
    <property type="entry name" value="LRR_dom_sf"/>
</dbReference>
<dbReference type="Gene3D" id="3.80.10.10">
    <property type="entry name" value="Ribonuclease Inhibitor"/>
    <property type="match status" value="2"/>
</dbReference>
<evidence type="ECO:0000256" key="1">
    <source>
        <dbReference type="ARBA" id="ARBA00022614"/>
    </source>
</evidence>
<keyword evidence="2" id="KW-0677">Repeat</keyword>
<sequence length="203" mass="23676">MMSMGCKRGKLDIDHVQHLEEKYKQYAKGEIDYSLNQTQKVWRISISNIPLKKIPSEICDLDALTMISLHNTEINQVPEICNSNKVETLHLTNSQISGKVTLPKSFARLKVLRLYSFKAKINNIYFPKDCLLEQIYLMHNDLKTINDSFSNLKKVKKLYLDGNKFKDIDLRSLKTLKTVYLYNNPIKDTTAIKLRHKGVKFYF</sequence>
<comment type="caution">
    <text evidence="3">The sequence shown here is derived from an EMBL/GenBank/DDBJ whole genome shotgun (WGS) entry which is preliminary data.</text>
</comment>
<keyword evidence="1" id="KW-0433">Leucine-rich repeat</keyword>
<dbReference type="eggNOG" id="COG4886">
    <property type="taxonomic scope" value="Bacteria"/>
</dbReference>
<proteinExistence type="predicted"/>
<dbReference type="GO" id="GO:0005737">
    <property type="term" value="C:cytoplasm"/>
    <property type="evidence" value="ECO:0007669"/>
    <property type="project" value="TreeGrafter"/>
</dbReference>
<dbReference type="AlphaFoldDB" id="A1ZZV9"/>
<dbReference type="Pfam" id="PF12799">
    <property type="entry name" value="LRR_4"/>
    <property type="match status" value="1"/>
</dbReference>
<evidence type="ECO:0000313" key="3">
    <source>
        <dbReference type="EMBL" id="EAY24075.1"/>
    </source>
</evidence>